<proteinExistence type="predicted"/>
<sequence>MFSSVFLNGQTTNKEKIALDFIRGKVNRNERRIQNELRLNNVRKGKSGETLRFQQELKGVPVFGA</sequence>
<protein>
    <submittedName>
        <fullName evidence="1">Uncharacterized protein</fullName>
    </submittedName>
</protein>
<dbReference type="Proteomes" id="UP000197768">
    <property type="component" value="Unassembled WGS sequence"/>
</dbReference>
<gene>
    <name evidence="1" type="ORF">BWK59_12360</name>
</gene>
<organism evidence="1 2">
    <name type="scientific">Flavobacterium davisii</name>
    <dbReference type="NCBI Taxonomy" id="2906077"/>
    <lineage>
        <taxon>Bacteria</taxon>
        <taxon>Pseudomonadati</taxon>
        <taxon>Bacteroidota</taxon>
        <taxon>Flavobacteriia</taxon>
        <taxon>Flavobacteriales</taxon>
        <taxon>Flavobacteriaceae</taxon>
        <taxon>Flavobacterium</taxon>
    </lineage>
</organism>
<dbReference type="EMBL" id="MTCZ01000170">
    <property type="protein sequence ID" value="OWP83095.1"/>
    <property type="molecule type" value="Genomic_DNA"/>
</dbReference>
<comment type="caution">
    <text evidence="1">The sequence shown here is derived from an EMBL/GenBank/DDBJ whole genome shotgun (WGS) entry which is preliminary data.</text>
</comment>
<accession>A0A246GG40</accession>
<name>A0A246GG40_9FLAO</name>
<reference evidence="1 2" key="1">
    <citation type="journal article" date="2017" name="Infect. Genet. Evol.">
        <title>Comparative genome analysis of fish pathogen Flavobacterium columnare reveals extensive sequence diversity within the species.</title>
        <authorList>
            <person name="Kayansamruaj P."/>
            <person name="Dong H.T."/>
            <person name="Hirono I."/>
            <person name="Kondo H."/>
            <person name="Senapin S."/>
            <person name="Rodkhum C."/>
        </authorList>
    </citation>
    <scope>NUCLEOTIDE SEQUENCE [LARGE SCALE GENOMIC DNA]</scope>
    <source>
        <strain evidence="1 2">1215</strain>
    </source>
</reference>
<dbReference type="AlphaFoldDB" id="A0A246GG40"/>
<evidence type="ECO:0000313" key="1">
    <source>
        <dbReference type="EMBL" id="OWP83095.1"/>
    </source>
</evidence>
<evidence type="ECO:0000313" key="2">
    <source>
        <dbReference type="Proteomes" id="UP000197768"/>
    </source>
</evidence>